<protein>
    <submittedName>
        <fullName evidence="7">DNA mismatch endonuclease Vsr</fullName>
    </submittedName>
</protein>
<evidence type="ECO:0000256" key="6">
    <source>
        <dbReference type="ARBA" id="ARBA00029466"/>
    </source>
</evidence>
<dbReference type="Gene3D" id="3.40.960.10">
    <property type="entry name" value="VSR Endonuclease"/>
    <property type="match status" value="1"/>
</dbReference>
<accession>A0A7T4E6E9</accession>
<comment type="similarity">
    <text evidence="6">Belongs to the Vsr family.</text>
</comment>
<keyword evidence="3" id="KW-0227">DNA damage</keyword>
<dbReference type="GO" id="GO:0016787">
    <property type="term" value="F:hydrolase activity"/>
    <property type="evidence" value="ECO:0007669"/>
    <property type="project" value="UniProtKB-KW"/>
</dbReference>
<dbReference type="GO" id="GO:0004519">
    <property type="term" value="F:endonuclease activity"/>
    <property type="evidence" value="ECO:0007669"/>
    <property type="project" value="UniProtKB-KW"/>
</dbReference>
<dbReference type="GO" id="GO:0006298">
    <property type="term" value="P:mismatch repair"/>
    <property type="evidence" value="ECO:0007669"/>
    <property type="project" value="InterPro"/>
</dbReference>
<keyword evidence="5" id="KW-0234">DNA repair</keyword>
<dbReference type="NCBIfam" id="TIGR00632">
    <property type="entry name" value="vsr"/>
    <property type="match status" value="1"/>
</dbReference>
<dbReference type="Pfam" id="PF03852">
    <property type="entry name" value="Vsr"/>
    <property type="match status" value="1"/>
</dbReference>
<evidence type="ECO:0000313" key="7">
    <source>
        <dbReference type="EMBL" id="QQB37131.1"/>
    </source>
</evidence>
<dbReference type="Proteomes" id="UP000595231">
    <property type="component" value="Chromosome"/>
</dbReference>
<dbReference type="InterPro" id="IPR004603">
    <property type="entry name" value="DNA_mismatch_endonuc_vsr"/>
</dbReference>
<gene>
    <name evidence="7" type="primary">vsr</name>
    <name evidence="7" type="ORF">I6I07_11260</name>
</gene>
<name>A0A7T4E6E9_9BURK</name>
<evidence type="ECO:0000256" key="4">
    <source>
        <dbReference type="ARBA" id="ARBA00022801"/>
    </source>
</evidence>
<dbReference type="RefSeq" id="WP_198486690.1">
    <property type="nucleotide sequence ID" value="NZ_CP065997.1"/>
</dbReference>
<dbReference type="InterPro" id="IPR011335">
    <property type="entry name" value="Restrct_endonuc-II-like"/>
</dbReference>
<dbReference type="EMBL" id="CP065997">
    <property type="protein sequence ID" value="QQB37131.1"/>
    <property type="molecule type" value="Genomic_DNA"/>
</dbReference>
<reference evidence="7 8" key="1">
    <citation type="submission" date="2020-12" db="EMBL/GenBank/DDBJ databases">
        <title>FDA dAtabase for Regulatory Grade micrObial Sequences (FDA-ARGOS): Supporting development and validation of Infectious Disease Dx tests.</title>
        <authorList>
            <person name="Sproer C."/>
            <person name="Gronow S."/>
            <person name="Severitt S."/>
            <person name="Schroder I."/>
            <person name="Tallon L."/>
            <person name="Sadzewicz L."/>
            <person name="Zhao X."/>
            <person name="Boylan J."/>
            <person name="Ott S."/>
            <person name="Bowen H."/>
            <person name="Vavikolanu K."/>
            <person name="Mehta A."/>
            <person name="Aluvathingal J."/>
            <person name="Nadendla S."/>
            <person name="Lowell S."/>
            <person name="Myers T."/>
            <person name="Yan Y."/>
            <person name="Sichtig H."/>
        </authorList>
    </citation>
    <scope>NUCLEOTIDE SEQUENCE [LARGE SCALE GENOMIC DNA]</scope>
    <source>
        <strain evidence="7 8">FDAARGOS_1050</strain>
    </source>
</reference>
<proteinExistence type="inferred from homology"/>
<sequence>MTDVVSPEKRSQMMAGIKGKNSFPEMRVRKMLFAMGYRFRLHRRDLPGTPDITMPGHKIAIFVHGCFWHAHQGCKYAKTPSTRTEFWTSKLRSNVDRDHHAVAKLTELGWRVLTVWECSTRDRETAAGLPAALRQWINSDVSLGEISAPIPAADAKPGQAAYLNELS</sequence>
<evidence type="ECO:0000256" key="5">
    <source>
        <dbReference type="ARBA" id="ARBA00023204"/>
    </source>
</evidence>
<keyword evidence="4" id="KW-0378">Hydrolase</keyword>
<keyword evidence="1" id="KW-0540">Nuclease</keyword>
<dbReference type="REBASE" id="458859">
    <property type="entry name" value="V.Ade1050ORF11255P"/>
</dbReference>
<evidence type="ECO:0000313" key="8">
    <source>
        <dbReference type="Proteomes" id="UP000595231"/>
    </source>
</evidence>
<evidence type="ECO:0000256" key="2">
    <source>
        <dbReference type="ARBA" id="ARBA00022759"/>
    </source>
</evidence>
<dbReference type="SUPFAM" id="SSF52980">
    <property type="entry name" value="Restriction endonuclease-like"/>
    <property type="match status" value="1"/>
</dbReference>
<dbReference type="AlphaFoldDB" id="A0A7T4E6E9"/>
<organism evidence="7 8">
    <name type="scientific">Achromobacter deleyi</name>
    <dbReference type="NCBI Taxonomy" id="1353891"/>
    <lineage>
        <taxon>Bacteria</taxon>
        <taxon>Pseudomonadati</taxon>
        <taxon>Pseudomonadota</taxon>
        <taxon>Betaproteobacteria</taxon>
        <taxon>Burkholderiales</taxon>
        <taxon>Alcaligenaceae</taxon>
        <taxon>Achromobacter</taxon>
    </lineage>
</organism>
<evidence type="ECO:0000256" key="1">
    <source>
        <dbReference type="ARBA" id="ARBA00022722"/>
    </source>
</evidence>
<dbReference type="CDD" id="cd00221">
    <property type="entry name" value="Vsr"/>
    <property type="match status" value="1"/>
</dbReference>
<evidence type="ECO:0000256" key="3">
    <source>
        <dbReference type="ARBA" id="ARBA00022763"/>
    </source>
</evidence>
<keyword evidence="2 7" id="KW-0255">Endonuclease</keyword>